<feature type="compositionally biased region" description="Basic and acidic residues" evidence="4">
    <location>
        <begin position="367"/>
        <end position="413"/>
    </location>
</feature>
<dbReference type="FunFam" id="3.40.50.150:FF:000217">
    <property type="entry name" value="Methyltransferase protein 13"/>
    <property type="match status" value="1"/>
</dbReference>
<feature type="compositionally biased region" description="Basic and acidic residues" evidence="4">
    <location>
        <begin position="344"/>
        <end position="354"/>
    </location>
</feature>
<feature type="region of interest" description="Disordered" evidence="4">
    <location>
        <begin position="1"/>
        <end position="42"/>
    </location>
</feature>
<evidence type="ECO:0000313" key="7">
    <source>
        <dbReference type="Proteomes" id="UP001165065"/>
    </source>
</evidence>
<sequence>MSLSGAPSEDAVVAAPEVDGITPVPPPLEGEAEGEPAVKVEDEIDEEALAAEEERRREILEIERENDPIFQAPHLQEGIPPVTCNFGKADYWDGRYFKNTETFEWYHDFQTLQELINRYCARDGKVLMLGCGNSRLTEEMYYDGYEEIENVDISRVVIDQMTDKYAEIEGLTWRQCDVCDTPFEDAEFDCAIDKATLDCVYCADLALKKVRKYVHEMDRVLKHGGAWIIFSHGRPEDRLEHLENDDNSSIEFLSFECNVHAVPKPLVDIYGTPDLKDPDELYFVYVCIKNPSKSKQKDDKKNRGIAAKQGKKALAKRLREIRQKQSEFGAFAKTPTRDAFGNPRDSDRRIPKVEVEEDYNGEVGAGLERKEGEGKEGEGKEGEGKEGEGKEGEGKEGEGGDGKEGGGEGKEGKISPTKGKISPTKG</sequence>
<keyword evidence="3" id="KW-0808">Transferase</keyword>
<evidence type="ECO:0000259" key="5">
    <source>
        <dbReference type="Pfam" id="PF08241"/>
    </source>
</evidence>
<comment type="caution">
    <text evidence="6">The sequence shown here is derived from an EMBL/GenBank/DDBJ whole genome shotgun (WGS) entry which is preliminary data.</text>
</comment>
<dbReference type="InterPro" id="IPR051419">
    <property type="entry name" value="Lys/N-term_MeTrsfase_sf"/>
</dbReference>
<dbReference type="CDD" id="cd02440">
    <property type="entry name" value="AdoMet_MTases"/>
    <property type="match status" value="1"/>
</dbReference>
<dbReference type="PANTHER" id="PTHR12176">
    <property type="entry name" value="SAM-DEPENDENT METHYLTRANSFERASE SUPERFAMILY PROTEIN"/>
    <property type="match status" value="1"/>
</dbReference>
<dbReference type="Gene3D" id="3.40.50.150">
    <property type="entry name" value="Vaccinia Virus protein VP39"/>
    <property type="match status" value="1"/>
</dbReference>
<dbReference type="GO" id="GO:0008757">
    <property type="term" value="F:S-adenosylmethionine-dependent methyltransferase activity"/>
    <property type="evidence" value="ECO:0007669"/>
    <property type="project" value="InterPro"/>
</dbReference>
<dbReference type="GO" id="GO:0032259">
    <property type="term" value="P:methylation"/>
    <property type="evidence" value="ECO:0007669"/>
    <property type="project" value="UniProtKB-KW"/>
</dbReference>
<evidence type="ECO:0000256" key="2">
    <source>
        <dbReference type="ARBA" id="ARBA00022603"/>
    </source>
</evidence>
<evidence type="ECO:0000256" key="3">
    <source>
        <dbReference type="ARBA" id="ARBA00022679"/>
    </source>
</evidence>
<accession>A0A9W7FXE5</accession>
<keyword evidence="2" id="KW-0489">Methyltransferase</keyword>
<name>A0A9W7FXE5_9STRA</name>
<evidence type="ECO:0000256" key="4">
    <source>
        <dbReference type="SAM" id="MobiDB-lite"/>
    </source>
</evidence>
<comment type="similarity">
    <text evidence="1">Belongs to the methyltransferase superfamily.</text>
</comment>
<dbReference type="PANTHER" id="PTHR12176:SF79">
    <property type="entry name" value="METHYLTRANSFERASE TYPE 11 DOMAIN-CONTAINING PROTEIN"/>
    <property type="match status" value="1"/>
</dbReference>
<dbReference type="Pfam" id="PF08241">
    <property type="entry name" value="Methyltransf_11"/>
    <property type="match status" value="1"/>
</dbReference>
<protein>
    <recommendedName>
        <fullName evidence="5">Methyltransferase type 11 domain-containing protein</fullName>
    </recommendedName>
</protein>
<gene>
    <name evidence="6" type="ORF">TrCOL_g2800</name>
</gene>
<proteinExistence type="inferred from homology"/>
<dbReference type="InterPro" id="IPR029063">
    <property type="entry name" value="SAM-dependent_MTases_sf"/>
</dbReference>
<organism evidence="6 7">
    <name type="scientific">Triparma columacea</name>
    <dbReference type="NCBI Taxonomy" id="722753"/>
    <lineage>
        <taxon>Eukaryota</taxon>
        <taxon>Sar</taxon>
        <taxon>Stramenopiles</taxon>
        <taxon>Ochrophyta</taxon>
        <taxon>Bolidophyceae</taxon>
        <taxon>Parmales</taxon>
        <taxon>Triparmaceae</taxon>
        <taxon>Triparma</taxon>
    </lineage>
</organism>
<dbReference type="SUPFAM" id="SSF53335">
    <property type="entry name" value="S-adenosyl-L-methionine-dependent methyltransferases"/>
    <property type="match status" value="1"/>
</dbReference>
<dbReference type="AlphaFoldDB" id="A0A9W7FXE5"/>
<evidence type="ECO:0000256" key="1">
    <source>
        <dbReference type="ARBA" id="ARBA00008361"/>
    </source>
</evidence>
<dbReference type="EMBL" id="BRYA01000548">
    <property type="protein sequence ID" value="GMI22449.1"/>
    <property type="molecule type" value="Genomic_DNA"/>
</dbReference>
<dbReference type="OrthoDB" id="411785at2759"/>
<reference evidence="7" key="1">
    <citation type="journal article" date="2023" name="Commun. Biol.">
        <title>Genome analysis of Parmales, the sister group of diatoms, reveals the evolutionary specialization of diatoms from phago-mixotrophs to photoautotrophs.</title>
        <authorList>
            <person name="Ban H."/>
            <person name="Sato S."/>
            <person name="Yoshikawa S."/>
            <person name="Yamada K."/>
            <person name="Nakamura Y."/>
            <person name="Ichinomiya M."/>
            <person name="Sato N."/>
            <person name="Blanc-Mathieu R."/>
            <person name="Endo H."/>
            <person name="Kuwata A."/>
            <person name="Ogata H."/>
        </authorList>
    </citation>
    <scope>NUCLEOTIDE SEQUENCE [LARGE SCALE GENOMIC DNA]</scope>
</reference>
<feature type="domain" description="Methyltransferase type 11" evidence="5">
    <location>
        <begin position="127"/>
        <end position="228"/>
    </location>
</feature>
<keyword evidence="7" id="KW-1185">Reference proteome</keyword>
<dbReference type="InterPro" id="IPR013216">
    <property type="entry name" value="Methyltransf_11"/>
</dbReference>
<dbReference type="Proteomes" id="UP001165065">
    <property type="component" value="Unassembled WGS sequence"/>
</dbReference>
<evidence type="ECO:0000313" key="6">
    <source>
        <dbReference type="EMBL" id="GMI22449.1"/>
    </source>
</evidence>
<feature type="region of interest" description="Disordered" evidence="4">
    <location>
        <begin position="325"/>
        <end position="426"/>
    </location>
</feature>